<keyword evidence="3" id="KW-1185">Reference proteome</keyword>
<organism evidence="2 3">
    <name type="scientific">Xylanimonas ulmi</name>
    <dbReference type="NCBI Taxonomy" id="228973"/>
    <lineage>
        <taxon>Bacteria</taxon>
        <taxon>Bacillati</taxon>
        <taxon>Actinomycetota</taxon>
        <taxon>Actinomycetes</taxon>
        <taxon>Micrococcales</taxon>
        <taxon>Promicromonosporaceae</taxon>
        <taxon>Xylanimonas</taxon>
    </lineage>
</organism>
<proteinExistence type="predicted"/>
<accession>A0A4Q7M5F6</accession>
<dbReference type="Proteomes" id="UP000293852">
    <property type="component" value="Unassembled WGS sequence"/>
</dbReference>
<reference evidence="2 3" key="1">
    <citation type="submission" date="2019-02" db="EMBL/GenBank/DDBJ databases">
        <title>Sequencing the genomes of 1000 actinobacteria strains.</title>
        <authorList>
            <person name="Klenk H.-P."/>
        </authorList>
    </citation>
    <scope>NUCLEOTIDE SEQUENCE [LARGE SCALE GENOMIC DNA]</scope>
    <source>
        <strain evidence="2 3">DSM 16932</strain>
    </source>
</reference>
<gene>
    <name evidence="2" type="ORF">EV386_2528</name>
</gene>
<dbReference type="EMBL" id="SGWX01000001">
    <property type="protein sequence ID" value="RZS62207.1"/>
    <property type="molecule type" value="Genomic_DNA"/>
</dbReference>
<evidence type="ECO:0000313" key="3">
    <source>
        <dbReference type="Proteomes" id="UP000293852"/>
    </source>
</evidence>
<evidence type="ECO:0000256" key="1">
    <source>
        <dbReference type="SAM" id="MobiDB-lite"/>
    </source>
</evidence>
<protein>
    <submittedName>
        <fullName evidence="2">Uncharacterized protein</fullName>
    </submittedName>
</protein>
<evidence type="ECO:0000313" key="2">
    <source>
        <dbReference type="EMBL" id="RZS62207.1"/>
    </source>
</evidence>
<dbReference type="AlphaFoldDB" id="A0A4Q7M5F6"/>
<name>A0A4Q7M5F6_9MICO</name>
<comment type="caution">
    <text evidence="2">The sequence shown here is derived from an EMBL/GenBank/DDBJ whole genome shotgun (WGS) entry which is preliminary data.</text>
</comment>
<feature type="region of interest" description="Disordered" evidence="1">
    <location>
        <begin position="159"/>
        <end position="179"/>
    </location>
</feature>
<sequence length="179" mass="19174">MAGCGLDEVGPRAEAFARKSLPRKITTVAECVTQSARELLADTDTAPLTEQLSDCASTMFLNKDLSEAIREADADRGLSYHNSSLALTGVATGNALELTFYSQGNGYAEAGINSARVSLGTCWRIVVDDGPRQPKEISGVTCDEVLIARTRPKEVVPFEDVDLAPLKSEPPSDSDQGRR</sequence>